<comment type="caution">
    <text evidence="1">The sequence shown here is derived from an EMBL/GenBank/DDBJ whole genome shotgun (WGS) entry which is preliminary data.</text>
</comment>
<dbReference type="HOGENOM" id="CLU_147183_1_1_9"/>
<dbReference type="EMBL" id="AGYR01000039">
    <property type="protein sequence ID" value="ENZ12411.1"/>
    <property type="molecule type" value="Genomic_DNA"/>
</dbReference>
<dbReference type="RefSeq" id="WP_002593648.1">
    <property type="nucleotide sequence ID" value="NZ_KB850979.1"/>
</dbReference>
<dbReference type="Proteomes" id="UP000013085">
    <property type="component" value="Unassembled WGS sequence"/>
</dbReference>
<accession>A0A0E2H7Y4</accession>
<proteinExistence type="predicted"/>
<evidence type="ECO:0008006" key="3">
    <source>
        <dbReference type="Google" id="ProtNLM"/>
    </source>
</evidence>
<evidence type="ECO:0000313" key="2">
    <source>
        <dbReference type="Proteomes" id="UP000013085"/>
    </source>
</evidence>
<evidence type="ECO:0000313" key="1">
    <source>
        <dbReference type="EMBL" id="ENZ12411.1"/>
    </source>
</evidence>
<gene>
    <name evidence="1" type="ORF">HMPREF1090_03537</name>
</gene>
<organism evidence="1 2">
    <name type="scientific">[Clostridium] clostridioforme 90A8</name>
    <dbReference type="NCBI Taxonomy" id="999408"/>
    <lineage>
        <taxon>Bacteria</taxon>
        <taxon>Bacillati</taxon>
        <taxon>Bacillota</taxon>
        <taxon>Clostridia</taxon>
        <taxon>Lachnospirales</taxon>
        <taxon>Lachnospiraceae</taxon>
        <taxon>Enterocloster</taxon>
    </lineage>
</organism>
<dbReference type="AlphaFoldDB" id="A0A0E2H7Y4"/>
<reference evidence="1 2" key="1">
    <citation type="submission" date="2013-01" db="EMBL/GenBank/DDBJ databases">
        <title>The Genome Sequence of Clostridium clostridioforme 90A8.</title>
        <authorList>
            <consortium name="The Broad Institute Genome Sequencing Platform"/>
            <person name="Earl A."/>
            <person name="Ward D."/>
            <person name="Feldgarden M."/>
            <person name="Gevers D."/>
            <person name="Courvalin P."/>
            <person name="Lambert T."/>
            <person name="Walker B."/>
            <person name="Young S.K."/>
            <person name="Zeng Q."/>
            <person name="Gargeya S."/>
            <person name="Fitzgerald M."/>
            <person name="Haas B."/>
            <person name="Abouelleil A."/>
            <person name="Alvarado L."/>
            <person name="Arachchi H.M."/>
            <person name="Berlin A.M."/>
            <person name="Chapman S.B."/>
            <person name="Dewar J."/>
            <person name="Goldberg J."/>
            <person name="Griggs A."/>
            <person name="Gujja S."/>
            <person name="Hansen M."/>
            <person name="Howarth C."/>
            <person name="Imamovic A."/>
            <person name="Larimer J."/>
            <person name="McCowan C."/>
            <person name="Murphy C."/>
            <person name="Neiman D."/>
            <person name="Pearson M."/>
            <person name="Priest M."/>
            <person name="Roberts A."/>
            <person name="Saif S."/>
            <person name="Shea T."/>
            <person name="Sisk P."/>
            <person name="Sykes S."/>
            <person name="Wortman J."/>
            <person name="Nusbaum C."/>
            <person name="Birren B."/>
        </authorList>
    </citation>
    <scope>NUCLEOTIDE SEQUENCE [LARGE SCALE GENOMIC DNA]</scope>
    <source>
        <strain evidence="1 2">90A8</strain>
    </source>
</reference>
<protein>
    <recommendedName>
        <fullName evidence="3">Replication terminator protein</fullName>
    </recommendedName>
</protein>
<sequence length="143" mass="16042">MEKVNLEELVGGGLQEVFAKAMEEVVENMQNPNTPYKNKREIAIKLKFEQNEDRNDAAVDISVTTKLAPVKPMVTRMAIGKDLRTREVYAQEYGNTMRGQMEFKPSAQNPAELVVDGKTVDPETGEIKESLVKVLDMRTAKQA</sequence>
<name>A0A0E2H7Y4_9FIRM</name>
<dbReference type="PATRIC" id="fig|999408.3.peg.3811"/>